<dbReference type="Proteomes" id="UP000054279">
    <property type="component" value="Unassembled WGS sequence"/>
</dbReference>
<evidence type="ECO:0000313" key="2">
    <source>
        <dbReference type="Proteomes" id="UP000054279"/>
    </source>
</evidence>
<name>A0A0C9TM51_SPHS4</name>
<evidence type="ECO:0000313" key="1">
    <source>
        <dbReference type="EMBL" id="KIJ31018.1"/>
    </source>
</evidence>
<gene>
    <name evidence="1" type="ORF">M422DRAFT_53521</name>
</gene>
<organism evidence="1 2">
    <name type="scientific">Sphaerobolus stellatus (strain SS14)</name>
    <dbReference type="NCBI Taxonomy" id="990650"/>
    <lineage>
        <taxon>Eukaryota</taxon>
        <taxon>Fungi</taxon>
        <taxon>Dikarya</taxon>
        <taxon>Basidiomycota</taxon>
        <taxon>Agaricomycotina</taxon>
        <taxon>Agaricomycetes</taxon>
        <taxon>Phallomycetidae</taxon>
        <taxon>Geastrales</taxon>
        <taxon>Sphaerobolaceae</taxon>
        <taxon>Sphaerobolus</taxon>
    </lineage>
</organism>
<dbReference type="EMBL" id="KN837249">
    <property type="protein sequence ID" value="KIJ31018.1"/>
    <property type="molecule type" value="Genomic_DNA"/>
</dbReference>
<proteinExistence type="predicted"/>
<dbReference type="AlphaFoldDB" id="A0A0C9TM51"/>
<reference evidence="1 2" key="1">
    <citation type="submission" date="2014-06" db="EMBL/GenBank/DDBJ databases">
        <title>Evolutionary Origins and Diversification of the Mycorrhizal Mutualists.</title>
        <authorList>
            <consortium name="DOE Joint Genome Institute"/>
            <consortium name="Mycorrhizal Genomics Consortium"/>
            <person name="Kohler A."/>
            <person name="Kuo A."/>
            <person name="Nagy L.G."/>
            <person name="Floudas D."/>
            <person name="Copeland A."/>
            <person name="Barry K.W."/>
            <person name="Cichocki N."/>
            <person name="Veneault-Fourrey C."/>
            <person name="LaButti K."/>
            <person name="Lindquist E.A."/>
            <person name="Lipzen A."/>
            <person name="Lundell T."/>
            <person name="Morin E."/>
            <person name="Murat C."/>
            <person name="Riley R."/>
            <person name="Ohm R."/>
            <person name="Sun H."/>
            <person name="Tunlid A."/>
            <person name="Henrissat B."/>
            <person name="Grigoriev I.V."/>
            <person name="Hibbett D.S."/>
            <person name="Martin F."/>
        </authorList>
    </citation>
    <scope>NUCLEOTIDE SEQUENCE [LARGE SCALE GENOMIC DNA]</scope>
    <source>
        <strain evidence="1 2">SS14</strain>
    </source>
</reference>
<sequence length="145" mass="15854">MNAVKGPLKNEGDEPVEYFTVNTNKGAQLLEGKVCVYVTRKENELQIWGHIDSQSDILGNIDLDLSFGKVSIVHVDSLFADSCKCTNRKYCGCTESNFCGCTEEKSCECIKRNNAGTLGGREAPSFTCECITTGTGINYDSPFCI</sequence>
<dbReference type="HOGENOM" id="CLU_1788023_0_0_1"/>
<accession>A0A0C9TM51</accession>
<keyword evidence="2" id="KW-1185">Reference proteome</keyword>
<protein>
    <submittedName>
        <fullName evidence="1">Uncharacterized protein</fullName>
    </submittedName>
</protein>